<gene>
    <name evidence="1" type="ORF">EAH73_11700</name>
</gene>
<accession>A0A502GUE4</accession>
<dbReference type="RefSeq" id="WP_140466703.1">
    <property type="nucleotide sequence ID" value="NZ_RCYZ01000004.1"/>
</dbReference>
<proteinExistence type="predicted"/>
<reference evidence="1 2" key="1">
    <citation type="journal article" date="2019" name="Environ. Microbiol.">
        <title>Species interactions and distinct microbial communities in high Arctic permafrost affected cryosols are associated with the CH4 and CO2 gas fluxes.</title>
        <authorList>
            <person name="Altshuler I."/>
            <person name="Hamel J."/>
            <person name="Turney S."/>
            <person name="Magnuson E."/>
            <person name="Levesque R."/>
            <person name="Greer C."/>
            <person name="Whyte L.G."/>
        </authorList>
    </citation>
    <scope>NUCLEOTIDE SEQUENCE [LARGE SCALE GENOMIC DNA]</scope>
    <source>
        <strain evidence="1 2">S9.2P</strain>
    </source>
</reference>
<evidence type="ECO:0000313" key="1">
    <source>
        <dbReference type="EMBL" id="TPG66027.1"/>
    </source>
</evidence>
<name>A0A502GUE4_9BACT</name>
<keyword evidence="2" id="KW-1185">Reference proteome</keyword>
<dbReference type="OrthoDB" id="882193at2"/>
<protein>
    <submittedName>
        <fullName evidence="1">Uncharacterized protein</fullName>
    </submittedName>
</protein>
<comment type="caution">
    <text evidence="1">The sequence shown here is derived from an EMBL/GenBank/DDBJ whole genome shotgun (WGS) entry which is preliminary data.</text>
</comment>
<dbReference type="AlphaFoldDB" id="A0A502GUE4"/>
<evidence type="ECO:0000313" key="2">
    <source>
        <dbReference type="Proteomes" id="UP000317646"/>
    </source>
</evidence>
<dbReference type="PROSITE" id="PS51257">
    <property type="entry name" value="PROKAR_LIPOPROTEIN"/>
    <property type="match status" value="1"/>
</dbReference>
<sequence length="139" mass="15215">MKVPFALAIGGALLAGCGNSKTDSGAHRADADAEWHSPTPRLHLIIPSRYGPAQDLVALGFRNPDTVQVRYQFQIRRYTGPQYVLVAEGQTSLLAPAGTQQINYSTLPTGPFIYKTDSLRVLLSNADTHQRYGDFLLTQ</sequence>
<organism evidence="1 2">
    <name type="scientific">Hymenobacter nivis</name>
    <dbReference type="NCBI Taxonomy" id="1850093"/>
    <lineage>
        <taxon>Bacteria</taxon>
        <taxon>Pseudomonadati</taxon>
        <taxon>Bacteroidota</taxon>
        <taxon>Cytophagia</taxon>
        <taxon>Cytophagales</taxon>
        <taxon>Hymenobacteraceae</taxon>
        <taxon>Hymenobacter</taxon>
    </lineage>
</organism>
<dbReference type="EMBL" id="RCYZ01000004">
    <property type="protein sequence ID" value="TPG66027.1"/>
    <property type="molecule type" value="Genomic_DNA"/>
</dbReference>
<dbReference type="Proteomes" id="UP000317646">
    <property type="component" value="Unassembled WGS sequence"/>
</dbReference>